<evidence type="ECO:0000313" key="1">
    <source>
        <dbReference type="EMBL" id="EER01240.1"/>
    </source>
</evidence>
<organism evidence="2">
    <name type="scientific">Perkinsus marinus (strain ATCC 50983 / TXsc)</name>
    <dbReference type="NCBI Taxonomy" id="423536"/>
    <lineage>
        <taxon>Eukaryota</taxon>
        <taxon>Sar</taxon>
        <taxon>Alveolata</taxon>
        <taxon>Perkinsozoa</taxon>
        <taxon>Perkinsea</taxon>
        <taxon>Perkinsida</taxon>
        <taxon>Perkinsidae</taxon>
        <taxon>Perkinsus</taxon>
    </lineage>
</organism>
<reference evidence="1 2" key="1">
    <citation type="submission" date="2008-07" db="EMBL/GenBank/DDBJ databases">
        <authorList>
            <person name="El-Sayed N."/>
            <person name="Caler E."/>
            <person name="Inman J."/>
            <person name="Amedeo P."/>
            <person name="Hass B."/>
            <person name="Wortman J."/>
        </authorList>
    </citation>
    <scope>NUCLEOTIDE SEQUENCE [LARGE SCALE GENOMIC DNA]</scope>
    <source>
        <strain evidence="2">ATCC 50983 / TXsc</strain>
    </source>
</reference>
<proteinExistence type="predicted"/>
<dbReference type="InParanoid" id="C5LPV3"/>
<accession>C5LPV3</accession>
<evidence type="ECO:0000313" key="2">
    <source>
        <dbReference type="Proteomes" id="UP000007800"/>
    </source>
</evidence>
<sequence length="88" mass="9349">MTGAGFEPETSSTEVLEGERMDGNHKICALRLQVVTYNPFSASTMETFWLCVEDSPTRMRGLTGSAGSISSDHVKAPAVGVPLRSSAS</sequence>
<dbReference type="GeneID" id="9058461"/>
<dbReference type="EMBL" id="GG684280">
    <property type="protein sequence ID" value="EER01240.1"/>
    <property type="molecule type" value="Genomic_DNA"/>
</dbReference>
<dbReference type="RefSeq" id="XP_002768522.1">
    <property type="nucleotide sequence ID" value="XM_002768476.1"/>
</dbReference>
<name>C5LPV3_PERM5</name>
<protein>
    <submittedName>
        <fullName evidence="1">Uncharacterized protein</fullName>
    </submittedName>
</protein>
<dbReference type="Proteomes" id="UP000007800">
    <property type="component" value="Unassembled WGS sequence"/>
</dbReference>
<dbReference type="AlphaFoldDB" id="C5LPV3"/>
<gene>
    <name evidence="1" type="ORF">Pmar_PMAR013019</name>
</gene>
<keyword evidence="2" id="KW-1185">Reference proteome</keyword>